<reference evidence="3 4" key="1">
    <citation type="submission" date="2016-08" db="EMBL/GenBank/DDBJ databases">
        <title>Genome sequencing of Paenibacillus sp. TI45-13ar, isolated from Korean traditional nuruk.</title>
        <authorList>
            <person name="Kim S.-J."/>
        </authorList>
    </citation>
    <scope>NUCLEOTIDE SEQUENCE [LARGE SCALE GENOMIC DNA]</scope>
    <source>
        <strain evidence="3 4">TI45-13ar</strain>
    </source>
</reference>
<dbReference type="GO" id="GO:0016158">
    <property type="term" value="F:inositol hexakisphosphate 3-phosphatase activity"/>
    <property type="evidence" value="ECO:0007669"/>
    <property type="project" value="UniProtKB-EC"/>
</dbReference>
<accession>A0A1E3L4Z7</accession>
<evidence type="ECO:0000313" key="3">
    <source>
        <dbReference type="EMBL" id="ODP28838.1"/>
    </source>
</evidence>
<dbReference type="Gene3D" id="2.120.10.30">
    <property type="entry name" value="TolB, C-terminal domain"/>
    <property type="match status" value="1"/>
</dbReference>
<feature type="domain" description="BPP" evidence="2">
    <location>
        <begin position="114"/>
        <end position="445"/>
    </location>
</feature>
<proteinExistence type="predicted"/>
<feature type="chain" id="PRO_5009131337" evidence="1">
    <location>
        <begin position="29"/>
        <end position="466"/>
    </location>
</feature>
<dbReference type="STRING" id="1886670.PTI45_01814"/>
<keyword evidence="3" id="KW-0378">Hydrolase</keyword>
<evidence type="ECO:0000259" key="2">
    <source>
        <dbReference type="PROSITE" id="PS51662"/>
    </source>
</evidence>
<gene>
    <name evidence="3" type="ORF">PTI45_01814</name>
</gene>
<dbReference type="InterPro" id="IPR012854">
    <property type="entry name" value="Cu_amine_oxidase-like_N"/>
</dbReference>
<dbReference type="PROSITE" id="PS51662">
    <property type="entry name" value="BP_PHYTASE"/>
    <property type="match status" value="1"/>
</dbReference>
<protein>
    <submittedName>
        <fullName evidence="3">3-phytase</fullName>
        <ecNumber evidence="3">3.1.3.8</ecNumber>
    </submittedName>
</protein>
<dbReference type="Pfam" id="PF02333">
    <property type="entry name" value="Phytase"/>
    <property type="match status" value="1"/>
</dbReference>
<keyword evidence="1" id="KW-0732">Signal</keyword>
<dbReference type="EMBL" id="MDER01000034">
    <property type="protein sequence ID" value="ODP28838.1"/>
    <property type="molecule type" value="Genomic_DNA"/>
</dbReference>
<dbReference type="RefSeq" id="WP_245703464.1">
    <property type="nucleotide sequence ID" value="NZ_MDER01000034.1"/>
</dbReference>
<dbReference type="PATRIC" id="fig|1886670.3.peg.1845"/>
<evidence type="ECO:0000256" key="1">
    <source>
        <dbReference type="SAM" id="SignalP"/>
    </source>
</evidence>
<keyword evidence="4" id="KW-1185">Reference proteome</keyword>
<dbReference type="EC" id="3.1.3.8" evidence="3"/>
<dbReference type="InterPro" id="IPR003431">
    <property type="entry name" value="B-propeller_Phytase"/>
</dbReference>
<dbReference type="AlphaFoldDB" id="A0A1E3L4Z7"/>
<evidence type="ECO:0000313" key="4">
    <source>
        <dbReference type="Proteomes" id="UP000094578"/>
    </source>
</evidence>
<dbReference type="Gene3D" id="3.30.457.10">
    <property type="entry name" value="Copper amine oxidase-like, N-terminal domain"/>
    <property type="match status" value="1"/>
</dbReference>
<dbReference type="SUPFAM" id="SSF55383">
    <property type="entry name" value="Copper amine oxidase, domain N"/>
    <property type="match status" value="1"/>
</dbReference>
<feature type="signal peptide" evidence="1">
    <location>
        <begin position="1"/>
        <end position="28"/>
    </location>
</feature>
<organism evidence="3 4">
    <name type="scientific">Paenibacillus nuruki</name>
    <dbReference type="NCBI Taxonomy" id="1886670"/>
    <lineage>
        <taxon>Bacteria</taxon>
        <taxon>Bacillati</taxon>
        <taxon>Bacillota</taxon>
        <taxon>Bacilli</taxon>
        <taxon>Bacillales</taxon>
        <taxon>Paenibacillaceae</taxon>
        <taxon>Paenibacillus</taxon>
    </lineage>
</organism>
<dbReference type="InterPro" id="IPR036582">
    <property type="entry name" value="Mao_N_sf"/>
</dbReference>
<dbReference type="SUPFAM" id="SSF50956">
    <property type="entry name" value="Thermostable phytase (3-phytase)"/>
    <property type="match status" value="1"/>
</dbReference>
<dbReference type="InterPro" id="IPR011042">
    <property type="entry name" value="6-blade_b-propeller_TolB-like"/>
</dbReference>
<name>A0A1E3L4Z7_9BACL</name>
<dbReference type="Proteomes" id="UP000094578">
    <property type="component" value="Unassembled WGS sequence"/>
</dbReference>
<dbReference type="Pfam" id="PF07833">
    <property type="entry name" value="Cu_amine_oxidN1"/>
    <property type="match status" value="1"/>
</dbReference>
<comment type="caution">
    <text evidence="3">The sequence shown here is derived from an EMBL/GenBank/DDBJ whole genome shotgun (WGS) entry which is preliminary data.</text>
</comment>
<sequence>MLKNIGKTALLMAGISITAAVASPLVHAAEGSSVPLRQSIEAIGGKMYWDGEDKAAFFQLKNGITGSITVGEKKYRLAGKSGVLEQAAHLQQGATYIPQSLLTMITAENAKFNDPADAIPVFSVQPTGETAAVESGEDAADDPAIWLDPSNAANSKIIATNKGGGMLVYDLKGKELQSYPTGKMNNTDLRYDFPLNGKKVDIVGATNRSSNTIDIFSFNGQTGALQNILATPIKSKMGEVYGFSLYHSVKTNKYYALVLGKEGEFEQYELMDNGRGKVKGSLVRQFKLDTQSEGMVADDEYGTLYIAEEDAAIWKYSAEPDGGTKALSTVDVADGRRLHDDIEGLTLYYGADGTGYLMASSQGNNTYAVYDRQNNNPYIANFTINDGKGIDGTTETDGIDVLGANMGSQYPYGVFIAQDDENLQNGKKLNQNFKLVPWQSIDAGLHEGVDMTTNTSPDPRKLENRQ</sequence>